<dbReference type="InterPro" id="IPR004372">
    <property type="entry name" value="Ac/propionate_kinase"/>
</dbReference>
<dbReference type="RefSeq" id="WP_215341821.1">
    <property type="nucleotide sequence ID" value="NZ_JAGSGD010000001.1"/>
</dbReference>
<feature type="binding site" evidence="9">
    <location>
        <position position="92"/>
    </location>
    <ligand>
        <name>substrate</name>
    </ligand>
</feature>
<feature type="binding site" evidence="9">
    <location>
        <position position="9"/>
    </location>
    <ligand>
        <name>Mg(2+)</name>
        <dbReference type="ChEBI" id="CHEBI:18420"/>
    </ligand>
</feature>
<gene>
    <name evidence="9" type="primary">ackA</name>
    <name evidence="11" type="ORF">JKL49_16585</name>
</gene>
<dbReference type="GO" id="GO:0005524">
    <property type="term" value="F:ATP binding"/>
    <property type="evidence" value="ECO:0007669"/>
    <property type="project" value="UniProtKB-KW"/>
</dbReference>
<keyword evidence="4 9" id="KW-0479">Metal-binding</keyword>
<evidence type="ECO:0000256" key="8">
    <source>
        <dbReference type="ARBA" id="ARBA00022842"/>
    </source>
</evidence>
<dbReference type="GO" id="GO:0008776">
    <property type="term" value="F:acetate kinase activity"/>
    <property type="evidence" value="ECO:0007669"/>
    <property type="project" value="UniProtKB-UniRule"/>
</dbReference>
<comment type="caution">
    <text evidence="11">The sequence shown here is derived from an EMBL/GenBank/DDBJ whole genome shotgun (WGS) entry which is preliminary data.</text>
</comment>
<dbReference type="Gene3D" id="3.30.420.40">
    <property type="match status" value="2"/>
</dbReference>
<dbReference type="Pfam" id="PF00871">
    <property type="entry name" value="Acetate_kinase"/>
    <property type="match status" value="1"/>
</dbReference>
<keyword evidence="8 9" id="KW-0460">Magnesium</keyword>
<dbReference type="PANTHER" id="PTHR21060:SF21">
    <property type="entry name" value="ACETATE KINASE"/>
    <property type="match status" value="1"/>
</dbReference>
<keyword evidence="12" id="KW-1185">Reference proteome</keyword>
<comment type="pathway">
    <text evidence="9">Metabolic intermediate biosynthesis; acetyl-CoA biosynthesis; acetyl-CoA from acetate: step 1/2.</text>
</comment>
<comment type="similarity">
    <text evidence="1 9 10">Belongs to the acetokinase family.</text>
</comment>
<comment type="function">
    <text evidence="9">Catalyzes the formation of acetyl phosphate from acetate and ATP. Can also catalyze the reverse reaction.</text>
</comment>
<dbReference type="GO" id="GO:0000287">
    <property type="term" value="F:magnesium ion binding"/>
    <property type="evidence" value="ECO:0007669"/>
    <property type="project" value="UniProtKB-UniRule"/>
</dbReference>
<evidence type="ECO:0000256" key="3">
    <source>
        <dbReference type="ARBA" id="ARBA00022679"/>
    </source>
</evidence>
<dbReference type="PRINTS" id="PR00471">
    <property type="entry name" value="ACETATEKNASE"/>
</dbReference>
<dbReference type="GO" id="GO:0006085">
    <property type="term" value="P:acetyl-CoA biosynthetic process"/>
    <property type="evidence" value="ECO:0007669"/>
    <property type="project" value="UniProtKB-UniRule"/>
</dbReference>
<comment type="catalytic activity">
    <reaction evidence="9">
        <text>acetate + ATP = acetyl phosphate + ADP</text>
        <dbReference type="Rhea" id="RHEA:11352"/>
        <dbReference type="ChEBI" id="CHEBI:22191"/>
        <dbReference type="ChEBI" id="CHEBI:30089"/>
        <dbReference type="ChEBI" id="CHEBI:30616"/>
        <dbReference type="ChEBI" id="CHEBI:456216"/>
        <dbReference type="EC" id="2.7.2.1"/>
    </reaction>
</comment>
<reference evidence="11" key="1">
    <citation type="submission" date="2021-04" db="EMBL/GenBank/DDBJ databases">
        <title>Draft genome assembly of strain Phenylobacterium sp. 20VBR1 using MiniION and Illumina platforms.</title>
        <authorList>
            <person name="Thomas F.A."/>
            <person name="Krishnan K.P."/>
            <person name="Sinha R.K."/>
        </authorList>
    </citation>
    <scope>NUCLEOTIDE SEQUENCE</scope>
    <source>
        <strain evidence="11">20VBR1</strain>
    </source>
</reference>
<evidence type="ECO:0000256" key="5">
    <source>
        <dbReference type="ARBA" id="ARBA00022741"/>
    </source>
</evidence>
<feature type="binding site" evidence="9">
    <location>
        <begin position="326"/>
        <end position="330"/>
    </location>
    <ligand>
        <name>ATP</name>
        <dbReference type="ChEBI" id="CHEBI:30616"/>
    </ligand>
</feature>
<evidence type="ECO:0000256" key="9">
    <source>
        <dbReference type="HAMAP-Rule" id="MF_00020"/>
    </source>
</evidence>
<evidence type="ECO:0000256" key="6">
    <source>
        <dbReference type="ARBA" id="ARBA00022777"/>
    </source>
</evidence>
<protein>
    <recommendedName>
        <fullName evidence="9">Acetate kinase</fullName>
        <ecNumber evidence="9">2.7.2.1</ecNumber>
    </recommendedName>
    <alternativeName>
        <fullName evidence="9">Acetokinase</fullName>
    </alternativeName>
</protein>
<dbReference type="PIRSF" id="PIRSF000722">
    <property type="entry name" value="Acetate_prop_kin"/>
    <property type="match status" value="1"/>
</dbReference>
<evidence type="ECO:0000313" key="11">
    <source>
        <dbReference type="EMBL" id="MBR7621013.1"/>
    </source>
</evidence>
<feature type="binding site" evidence="9">
    <location>
        <position position="377"/>
    </location>
    <ligand>
        <name>Mg(2+)</name>
        <dbReference type="ChEBI" id="CHEBI:18420"/>
    </ligand>
</feature>
<keyword evidence="3 9" id="KW-0808">Transferase</keyword>
<keyword evidence="5 9" id="KW-0547">Nucleotide-binding</keyword>
<evidence type="ECO:0000256" key="7">
    <source>
        <dbReference type="ARBA" id="ARBA00022840"/>
    </source>
</evidence>
<feature type="binding site" evidence="9">
    <location>
        <position position="16"/>
    </location>
    <ligand>
        <name>ATP</name>
        <dbReference type="ChEBI" id="CHEBI:30616"/>
    </ligand>
</feature>
<feature type="site" description="Transition state stabilizer" evidence="9">
    <location>
        <position position="240"/>
    </location>
</feature>
<dbReference type="Proteomes" id="UP000622580">
    <property type="component" value="Unassembled WGS sequence"/>
</dbReference>
<dbReference type="InterPro" id="IPR000890">
    <property type="entry name" value="Aliphatic_acid_kin_short-chain"/>
</dbReference>
<keyword evidence="2 9" id="KW-0963">Cytoplasm</keyword>
<comment type="subunit">
    <text evidence="9">Homodimer.</text>
</comment>
<dbReference type="EMBL" id="JAGSGD010000001">
    <property type="protein sequence ID" value="MBR7621013.1"/>
    <property type="molecule type" value="Genomic_DNA"/>
</dbReference>
<dbReference type="InterPro" id="IPR043129">
    <property type="entry name" value="ATPase_NBD"/>
</dbReference>
<dbReference type="SUPFAM" id="SSF53067">
    <property type="entry name" value="Actin-like ATPase domain"/>
    <property type="match status" value="2"/>
</dbReference>
<name>A0A941D578_9CAUL</name>
<comment type="cofactor">
    <cofactor evidence="9">
        <name>Mg(2+)</name>
        <dbReference type="ChEBI" id="CHEBI:18420"/>
    </cofactor>
    <cofactor evidence="9">
        <name>Mn(2+)</name>
        <dbReference type="ChEBI" id="CHEBI:29035"/>
    </cofactor>
    <text evidence="9">Mg(2+). Can also accept Mn(2+).</text>
</comment>
<dbReference type="PANTHER" id="PTHR21060">
    <property type="entry name" value="ACETATE KINASE"/>
    <property type="match status" value="1"/>
</dbReference>
<keyword evidence="6 9" id="KW-0418">Kinase</keyword>
<evidence type="ECO:0000313" key="12">
    <source>
        <dbReference type="Proteomes" id="UP000622580"/>
    </source>
</evidence>
<sequence length="394" mass="41550">MSDAVLTLNAGSSSLKFALYTVGGPAPRLMSRGQIEGVGTAPHLVAKGPDGAVLAERRWTDADLDHEAFFATLLAFVDDHLGGDRLCAIGHRIVHGGADFSRPVLVDDRVLARLEVLSPLAPLHQPHNLAAVRLARSGRPGLPQVACFDTAFHHGHASVVTRFALPRTWHEQGVRRYGFHGLSYEFIADELRGLDPALAAGRVIVAHLGNGASLCAIHDGRSVDTTMGFTALDGLMMGTRCGALDPGVILYLQQQGLTPDAVQTLLYEQSGLLGVSGLSSDMRVLLASLEPAAKEAVELFVYRIVREIGALAASMGGLDGLVFTAGIGENAPAIRAGVAERLGWTGLTLDGAANRAGQGLVSATQSRLKAWVIPTDEEMIIARHTMEVVESGGA</sequence>
<dbReference type="EC" id="2.7.2.1" evidence="9"/>
<dbReference type="GO" id="GO:0005829">
    <property type="term" value="C:cytosol"/>
    <property type="evidence" value="ECO:0007669"/>
    <property type="project" value="TreeGrafter"/>
</dbReference>
<feature type="binding site" evidence="9">
    <location>
        <begin position="281"/>
        <end position="283"/>
    </location>
    <ligand>
        <name>ATP</name>
        <dbReference type="ChEBI" id="CHEBI:30616"/>
    </ligand>
</feature>
<feature type="active site" description="Proton donor/acceptor" evidence="9">
    <location>
        <position position="149"/>
    </location>
</feature>
<evidence type="ECO:0000256" key="4">
    <source>
        <dbReference type="ARBA" id="ARBA00022723"/>
    </source>
</evidence>
<evidence type="ECO:0000256" key="1">
    <source>
        <dbReference type="ARBA" id="ARBA00008748"/>
    </source>
</evidence>
<dbReference type="NCBIfam" id="TIGR00016">
    <property type="entry name" value="ackA"/>
    <property type="match status" value="1"/>
</dbReference>
<comment type="subcellular location">
    <subcellularLocation>
        <location evidence="9">Cytoplasm</location>
    </subcellularLocation>
</comment>
<dbReference type="PROSITE" id="PS01076">
    <property type="entry name" value="ACETATE_KINASE_2"/>
    <property type="match status" value="1"/>
</dbReference>
<proteinExistence type="inferred from homology"/>
<organism evidence="11 12">
    <name type="scientific">Phenylobacterium glaciei</name>
    <dbReference type="NCBI Taxonomy" id="2803784"/>
    <lineage>
        <taxon>Bacteria</taxon>
        <taxon>Pseudomonadati</taxon>
        <taxon>Pseudomonadota</taxon>
        <taxon>Alphaproteobacteria</taxon>
        <taxon>Caulobacterales</taxon>
        <taxon>Caulobacteraceae</taxon>
        <taxon>Phenylobacterium</taxon>
    </lineage>
</organism>
<evidence type="ECO:0000256" key="2">
    <source>
        <dbReference type="ARBA" id="ARBA00022490"/>
    </source>
</evidence>
<dbReference type="GO" id="GO:0006083">
    <property type="term" value="P:acetate metabolic process"/>
    <property type="evidence" value="ECO:0007669"/>
    <property type="project" value="TreeGrafter"/>
</dbReference>
<feature type="binding site" evidence="9">
    <location>
        <begin position="207"/>
        <end position="211"/>
    </location>
    <ligand>
        <name>ATP</name>
        <dbReference type="ChEBI" id="CHEBI:30616"/>
    </ligand>
</feature>
<evidence type="ECO:0000256" key="10">
    <source>
        <dbReference type="RuleBase" id="RU003835"/>
    </source>
</evidence>
<feature type="site" description="Transition state stabilizer" evidence="9">
    <location>
        <position position="180"/>
    </location>
</feature>
<dbReference type="HAMAP" id="MF_00020">
    <property type="entry name" value="Acetate_kinase"/>
    <property type="match status" value="1"/>
</dbReference>
<dbReference type="PROSITE" id="PS01075">
    <property type="entry name" value="ACETATE_KINASE_1"/>
    <property type="match status" value="1"/>
</dbReference>
<dbReference type="InterPro" id="IPR023865">
    <property type="entry name" value="Aliphatic_acid_kinase_CS"/>
</dbReference>
<keyword evidence="7 9" id="KW-0067">ATP-binding</keyword>
<dbReference type="AlphaFoldDB" id="A0A941D578"/>
<accession>A0A941D578</accession>